<dbReference type="AlphaFoldDB" id="A0A6N8IEJ8"/>
<proteinExistence type="predicted"/>
<accession>A0A6N8IEJ8</accession>
<reference evidence="2 3" key="1">
    <citation type="submission" date="2019-11" db="EMBL/GenBank/DDBJ databases">
        <title>Whole genome shotgun sequencing (WGS) data from Adlercreutzia equolifaciens ResAG-91, Eggerthella lenta MRI-F36, MRI-F37, MRI-F40, ResAG-49, ResAG-88, ResAG-121, ResAG-145, and Gordonibacter sp. ResAG-5, ResAG-26, ResAG-43, ResAG-50, ResAG-59.</title>
        <authorList>
            <person name="Stoll D.A."/>
            <person name="Danylec N."/>
            <person name="Franz C.M.A.P."/>
            <person name="Huch M."/>
        </authorList>
    </citation>
    <scope>NUCLEOTIDE SEQUENCE [LARGE SCALE GENOMIC DNA]</scope>
    <source>
        <strain evidence="2 3">ResAG-59</strain>
    </source>
</reference>
<evidence type="ECO:0000313" key="3">
    <source>
        <dbReference type="Proteomes" id="UP000468327"/>
    </source>
</evidence>
<dbReference type="EMBL" id="WPOC01000003">
    <property type="protein sequence ID" value="MVN14334.1"/>
    <property type="molecule type" value="Genomic_DNA"/>
</dbReference>
<comment type="caution">
    <text evidence="2">The sequence shown here is derived from an EMBL/GenBank/DDBJ whole genome shotgun (WGS) entry which is preliminary data.</text>
</comment>
<dbReference type="RefSeq" id="WP_157005143.1">
    <property type="nucleotide sequence ID" value="NZ_DBEZUE010000032.1"/>
</dbReference>
<gene>
    <name evidence="2" type="ORF">GO738_03030</name>
</gene>
<keyword evidence="3" id="KW-1185">Reference proteome</keyword>
<organism evidence="2 3">
    <name type="scientific">Gordonibacter urolithinfaciens</name>
    <dbReference type="NCBI Taxonomy" id="1335613"/>
    <lineage>
        <taxon>Bacteria</taxon>
        <taxon>Bacillati</taxon>
        <taxon>Actinomycetota</taxon>
        <taxon>Coriobacteriia</taxon>
        <taxon>Eggerthellales</taxon>
        <taxon>Eggerthellaceae</taxon>
        <taxon>Gordonibacter</taxon>
    </lineage>
</organism>
<sequence length="74" mass="7436">MCGYACVNCGRCRGETSAFAASMDRVPGYCTACGTLNGPSAKTCSVCGAVIDADAMARKVRDEYLGGSRGGGAS</sequence>
<name>A0A6N8IEJ8_9ACTN</name>
<dbReference type="InterPro" id="IPR026870">
    <property type="entry name" value="Zinc_ribbon_dom"/>
</dbReference>
<feature type="domain" description="Zinc-ribbon" evidence="1">
    <location>
        <begin position="29"/>
        <end position="50"/>
    </location>
</feature>
<evidence type="ECO:0000313" key="2">
    <source>
        <dbReference type="EMBL" id="MVN14334.1"/>
    </source>
</evidence>
<dbReference type="Proteomes" id="UP000468327">
    <property type="component" value="Unassembled WGS sequence"/>
</dbReference>
<evidence type="ECO:0000259" key="1">
    <source>
        <dbReference type="Pfam" id="PF13240"/>
    </source>
</evidence>
<protein>
    <recommendedName>
        <fullName evidence="1">Zinc-ribbon domain-containing protein</fullName>
    </recommendedName>
</protein>
<dbReference type="Pfam" id="PF13240">
    <property type="entry name" value="Zn_Ribbon_1"/>
    <property type="match status" value="1"/>
</dbReference>